<dbReference type="EMBL" id="BQNB010019195">
    <property type="protein sequence ID" value="GJT82734.1"/>
    <property type="molecule type" value="Genomic_DNA"/>
</dbReference>
<evidence type="ECO:0000313" key="5">
    <source>
        <dbReference type="EMBL" id="GJT82734.1"/>
    </source>
</evidence>
<comment type="caution">
    <text evidence="5">The sequence shown here is derived from an EMBL/GenBank/DDBJ whole genome shotgun (WGS) entry which is preliminary data.</text>
</comment>
<keyword evidence="1" id="KW-0479">Metal-binding</keyword>
<dbReference type="Proteomes" id="UP001151760">
    <property type="component" value="Unassembled WGS sequence"/>
</dbReference>
<evidence type="ECO:0000313" key="6">
    <source>
        <dbReference type="Proteomes" id="UP001151760"/>
    </source>
</evidence>
<feature type="compositionally biased region" description="Low complexity" evidence="3">
    <location>
        <begin position="16"/>
        <end position="27"/>
    </location>
</feature>
<dbReference type="InterPro" id="IPR001878">
    <property type="entry name" value="Znf_CCHC"/>
</dbReference>
<evidence type="ECO:0000259" key="4">
    <source>
        <dbReference type="PROSITE" id="PS50158"/>
    </source>
</evidence>
<dbReference type="Gene3D" id="4.10.60.10">
    <property type="entry name" value="Zinc finger, CCHC-type"/>
    <property type="match status" value="1"/>
</dbReference>
<evidence type="ECO:0000256" key="2">
    <source>
        <dbReference type="SAM" id="Coils"/>
    </source>
</evidence>
<keyword evidence="6" id="KW-1185">Reference proteome</keyword>
<feature type="region of interest" description="Disordered" evidence="3">
    <location>
        <begin position="16"/>
        <end position="42"/>
    </location>
</feature>
<sequence length="391" mass="45500">MALIAKYFKKIYKPTNNNLRTSSNSRNKNVDTTPRYKNDNQTGQFRNQRTVTVAGAKETVGSQVVQQTKIQCFNCKEFGHFTKECRKPKWVKDSTYHKEKMLLCKQAEKGVPLQAEQADWLEDTDEEIDEHELEAHYNFMAKIQEVPTADSGTDTEPWEQVQYDPKYNVFANVRQHSAQPESTSNTCLVEKDDSNVTLDSPDMYNNDIQTDQNAEDERAMLAYLIANLKIDVDENKKIQKQLKKENTSLAHELKECKSIIAKTSRTLRESNSIRDSCLISLQNKQTEFKRELVDQAWEKHSHDHFRAPTALDMEVIIKTCLMPLAIKTQNDSFTFVHELKQEMHAELKYVESLENEIDKLEFDKAEFSNMYDILLQEYVSNDVMCSYRYLI</sequence>
<name>A0ABQ5H4J7_9ASTR</name>
<feature type="coiled-coil region" evidence="2">
    <location>
        <begin position="336"/>
        <end position="370"/>
    </location>
</feature>
<dbReference type="Pfam" id="PF00098">
    <property type="entry name" value="zf-CCHC"/>
    <property type="match status" value="1"/>
</dbReference>
<dbReference type="SUPFAM" id="SSF57756">
    <property type="entry name" value="Retrovirus zinc finger-like domains"/>
    <property type="match status" value="1"/>
</dbReference>
<evidence type="ECO:0000256" key="1">
    <source>
        <dbReference type="PROSITE-ProRule" id="PRU00047"/>
    </source>
</evidence>
<dbReference type="InterPro" id="IPR036875">
    <property type="entry name" value="Znf_CCHC_sf"/>
</dbReference>
<gene>
    <name evidence="5" type="ORF">Tco_1057076</name>
</gene>
<dbReference type="PROSITE" id="PS50158">
    <property type="entry name" value="ZF_CCHC"/>
    <property type="match status" value="1"/>
</dbReference>
<keyword evidence="2" id="KW-0175">Coiled coil</keyword>
<protein>
    <submittedName>
        <fullName evidence="5">Retrovirus-related pol polyprotein from transposon TNT 1-94</fullName>
    </submittedName>
</protein>
<organism evidence="5 6">
    <name type="scientific">Tanacetum coccineum</name>
    <dbReference type="NCBI Taxonomy" id="301880"/>
    <lineage>
        <taxon>Eukaryota</taxon>
        <taxon>Viridiplantae</taxon>
        <taxon>Streptophyta</taxon>
        <taxon>Embryophyta</taxon>
        <taxon>Tracheophyta</taxon>
        <taxon>Spermatophyta</taxon>
        <taxon>Magnoliopsida</taxon>
        <taxon>eudicotyledons</taxon>
        <taxon>Gunneridae</taxon>
        <taxon>Pentapetalae</taxon>
        <taxon>asterids</taxon>
        <taxon>campanulids</taxon>
        <taxon>Asterales</taxon>
        <taxon>Asteraceae</taxon>
        <taxon>Asteroideae</taxon>
        <taxon>Anthemideae</taxon>
        <taxon>Anthemidinae</taxon>
        <taxon>Tanacetum</taxon>
    </lineage>
</organism>
<evidence type="ECO:0000256" key="3">
    <source>
        <dbReference type="SAM" id="MobiDB-lite"/>
    </source>
</evidence>
<feature type="domain" description="CCHC-type" evidence="4">
    <location>
        <begin position="72"/>
        <end position="87"/>
    </location>
</feature>
<keyword evidence="1" id="KW-0862">Zinc</keyword>
<accession>A0ABQ5H4J7</accession>
<keyword evidence="1" id="KW-0863">Zinc-finger</keyword>
<dbReference type="SMART" id="SM00343">
    <property type="entry name" value="ZnF_C2HC"/>
    <property type="match status" value="1"/>
</dbReference>
<proteinExistence type="predicted"/>
<reference evidence="5" key="2">
    <citation type="submission" date="2022-01" db="EMBL/GenBank/DDBJ databases">
        <authorList>
            <person name="Yamashiro T."/>
            <person name="Shiraishi A."/>
            <person name="Satake H."/>
            <person name="Nakayama K."/>
        </authorList>
    </citation>
    <scope>NUCLEOTIDE SEQUENCE</scope>
</reference>
<reference evidence="5" key="1">
    <citation type="journal article" date="2022" name="Int. J. Mol. Sci.">
        <title>Draft Genome of Tanacetum Coccineum: Genomic Comparison of Closely Related Tanacetum-Family Plants.</title>
        <authorList>
            <person name="Yamashiro T."/>
            <person name="Shiraishi A."/>
            <person name="Nakayama K."/>
            <person name="Satake H."/>
        </authorList>
    </citation>
    <scope>NUCLEOTIDE SEQUENCE</scope>
</reference>